<evidence type="ECO:0000256" key="1">
    <source>
        <dbReference type="ARBA" id="ARBA00022741"/>
    </source>
</evidence>
<dbReference type="Pfam" id="PF23576">
    <property type="entry name" value="SEN1_barrel"/>
    <property type="match status" value="1"/>
</dbReference>
<keyword evidence="4" id="KW-0067">ATP-binding</keyword>
<evidence type="ECO:0000259" key="9">
    <source>
        <dbReference type="Pfam" id="PF23576"/>
    </source>
</evidence>
<gene>
    <name evidence="10" type="ORF">OLC1_LOCUS21291</name>
</gene>
<evidence type="ECO:0000256" key="5">
    <source>
        <dbReference type="SAM" id="MobiDB-lite"/>
    </source>
</evidence>
<evidence type="ECO:0000313" key="10">
    <source>
        <dbReference type="EMBL" id="CAI9114585.1"/>
    </source>
</evidence>
<dbReference type="Gene3D" id="3.40.50.300">
    <property type="entry name" value="P-loop containing nucleotide triphosphate hydrolases"/>
    <property type="match status" value="2"/>
</dbReference>
<dbReference type="Pfam" id="PF12726">
    <property type="entry name" value="SEN1_N"/>
    <property type="match status" value="1"/>
</dbReference>
<keyword evidence="2" id="KW-0378">Hydrolase</keyword>
<feature type="region of interest" description="Disordered" evidence="5">
    <location>
        <begin position="2262"/>
        <end position="2284"/>
    </location>
</feature>
<evidence type="ECO:0000256" key="4">
    <source>
        <dbReference type="ARBA" id="ARBA00022840"/>
    </source>
</evidence>
<dbReference type="EMBL" id="OX459124">
    <property type="protein sequence ID" value="CAI9114585.1"/>
    <property type="molecule type" value="Genomic_DNA"/>
</dbReference>
<dbReference type="Pfam" id="PF13086">
    <property type="entry name" value="AAA_11"/>
    <property type="match status" value="1"/>
</dbReference>
<dbReference type="InterPro" id="IPR027417">
    <property type="entry name" value="P-loop_NTPase"/>
</dbReference>
<dbReference type="CDD" id="cd18808">
    <property type="entry name" value="SF1_C_Upf1"/>
    <property type="match status" value="1"/>
</dbReference>
<keyword evidence="11" id="KW-1185">Reference proteome</keyword>
<reference evidence="10" key="1">
    <citation type="submission" date="2023-03" db="EMBL/GenBank/DDBJ databases">
        <authorList>
            <person name="Julca I."/>
        </authorList>
    </citation>
    <scope>NUCLEOTIDE SEQUENCE</scope>
</reference>
<dbReference type="InterPro" id="IPR024481">
    <property type="entry name" value="Helicase_Sen1_N"/>
</dbReference>
<protein>
    <submittedName>
        <fullName evidence="10">OLC1v1015339C1</fullName>
    </submittedName>
</protein>
<dbReference type="CDD" id="cd18042">
    <property type="entry name" value="DEXXQc_SETX"/>
    <property type="match status" value="1"/>
</dbReference>
<dbReference type="InterPro" id="IPR045055">
    <property type="entry name" value="DNA2/NAM7-like"/>
</dbReference>
<accession>A0AAV1E373</accession>
<feature type="domain" description="DNA2/NAM7 helicase-like C-terminal" evidence="8">
    <location>
        <begin position="1840"/>
        <end position="2046"/>
    </location>
</feature>
<evidence type="ECO:0000256" key="3">
    <source>
        <dbReference type="ARBA" id="ARBA00022806"/>
    </source>
</evidence>
<dbReference type="PANTHER" id="PTHR10887">
    <property type="entry name" value="DNA2/NAM7 HELICASE FAMILY"/>
    <property type="match status" value="1"/>
</dbReference>
<dbReference type="GO" id="GO:0004386">
    <property type="term" value="F:helicase activity"/>
    <property type="evidence" value="ECO:0007669"/>
    <property type="project" value="UniProtKB-KW"/>
</dbReference>
<feature type="domain" description="Helicase SEN1 beta-barrel" evidence="9">
    <location>
        <begin position="1305"/>
        <end position="1409"/>
    </location>
</feature>
<evidence type="ECO:0000259" key="8">
    <source>
        <dbReference type="Pfam" id="PF13087"/>
    </source>
</evidence>
<dbReference type="FunFam" id="3.40.50.300:FF:000326">
    <property type="entry name" value="P-loop containing nucleoside triphosphate hydrolase"/>
    <property type="match status" value="1"/>
</dbReference>
<dbReference type="Pfam" id="PF13087">
    <property type="entry name" value="AAA_12"/>
    <property type="match status" value="1"/>
</dbReference>
<dbReference type="InterPro" id="IPR047187">
    <property type="entry name" value="SF1_C_Upf1"/>
</dbReference>
<evidence type="ECO:0000259" key="6">
    <source>
        <dbReference type="Pfam" id="PF12726"/>
    </source>
</evidence>
<dbReference type="InterPro" id="IPR041679">
    <property type="entry name" value="DNA2/NAM7-like_C"/>
</dbReference>
<dbReference type="GO" id="GO:0005524">
    <property type="term" value="F:ATP binding"/>
    <property type="evidence" value="ECO:0007669"/>
    <property type="project" value="UniProtKB-KW"/>
</dbReference>
<feature type="region of interest" description="Disordered" evidence="5">
    <location>
        <begin position="2305"/>
        <end position="2329"/>
    </location>
</feature>
<evidence type="ECO:0000256" key="2">
    <source>
        <dbReference type="ARBA" id="ARBA00022801"/>
    </source>
</evidence>
<dbReference type="InterPro" id="IPR041677">
    <property type="entry name" value="DNA2/NAM7_AAA_11"/>
</dbReference>
<keyword evidence="1" id="KW-0547">Nucleotide-binding</keyword>
<name>A0AAV1E373_OLDCO</name>
<feature type="domain" description="DNA2/NAM7 helicase helicase" evidence="7">
    <location>
        <begin position="1467"/>
        <end position="1832"/>
    </location>
</feature>
<feature type="compositionally biased region" description="Basic and acidic residues" evidence="5">
    <location>
        <begin position="1039"/>
        <end position="1051"/>
    </location>
</feature>
<feature type="domain" description="Helicase Sen1 N-terminal" evidence="6">
    <location>
        <begin position="93"/>
        <end position="422"/>
    </location>
</feature>
<proteinExistence type="predicted"/>
<dbReference type="Proteomes" id="UP001161247">
    <property type="component" value="Chromosome 7"/>
</dbReference>
<dbReference type="PANTHER" id="PTHR10887:SF495">
    <property type="entry name" value="HELICASE SENATAXIN ISOFORM X1-RELATED"/>
    <property type="match status" value="1"/>
</dbReference>
<feature type="region of interest" description="Disordered" evidence="5">
    <location>
        <begin position="2165"/>
        <end position="2193"/>
    </location>
</feature>
<evidence type="ECO:0000259" key="7">
    <source>
        <dbReference type="Pfam" id="PF13086"/>
    </source>
</evidence>
<feature type="region of interest" description="Disordered" evidence="5">
    <location>
        <begin position="1066"/>
        <end position="1120"/>
    </location>
</feature>
<feature type="compositionally biased region" description="Polar residues" evidence="5">
    <location>
        <begin position="2165"/>
        <end position="2187"/>
    </location>
</feature>
<evidence type="ECO:0000313" key="11">
    <source>
        <dbReference type="Proteomes" id="UP001161247"/>
    </source>
</evidence>
<sequence>MGKNVVTRRDLLDRWRSIEAEDSDDDGGCGNDHKRRRLRQLKETWFSDAFNFLIELPNDQHIWCGQRDVMGPLLETFYNYSKDDPCDSPLKILWSRLHEEMQFCTQCICQHHQTQQTYATDYESASIGPLLQVLRTLDEERICDNLKEINAKLSRGGYDPSSDNAKVVSIMFEVLMFPCLLDDQLLADEFEIFIDAIDNCHELTLVGQQQYPGVYALLFLKSRRARSIGYRLAGQMGKLRRSEDLDPLQPLLKKYIAFLETEIVPSPAATARPRVQLERITVWLGIKALLGFLEPPAFEEGILDRYPVFLSIVLNHITDDSLEFSYAVKCLRLLFEMLGCKLWLRSSLSPSVMRNTLLGQCFHTRDEKSHKEIFDLFEPFLQSLEALQDGDFEEQRRQIIYFLLHQVTVSSNFSLLMRKKACQISLLIVHRGYKMNPTCPPYECAHMWGPSLISSLRDSSLHISLRQPAFDLIQTVIVSDASVLVGAILHDRLGLHNEGVIHTLCTDDNNDDEEICLSDAITEKTTSCWNEFRSQSKITSLRYGDWLCIPMLWFDVLVGIDPLILPVSFSKAVFWGLSRFSMVEAENSVEMVNSTEDLMATCASEILHVIGWKVPSGSDDAGNGKESKNSVSASKLHMPLIRTFRKLASHFIVCMEQGELRKQWTWDPMMAESLILLLLDPNDDDRKVTRHILEQFSGEKGLSCGLQFLCSSQSSLQAVFLGLSHALELVVLDSVLLKFEKLHHFFFVLWKLIKEGNVSAQPTAGSSPGSFSSQGGFLRQLDFDLTLHDSCTPLFSSKLWEHFSGLISERAWPSLQKCLAEGIAFRDNKTCQMTLIRVLEILPLIFEKLCENPASMMKIVNDMTWLQDLMNWGRSSLAVVARYWKQTLASILGLLKKSFSDLSAPAISALEELISPDNAAVERMCDQVAHLCVSLKDEGSFVQNSRPVSSFSKKMLEGKIFFVEDVVPFSSKVSEMHVIDLEKSDAKNKEKSLCTNKNNVIILPDDDEDEQAVSASEELPSRLGSSGLSCDDQGLSPDSTRKGLSSDKENDTATYAKSSKTLCEESSHGFCVPTTEQPGSDKIDGILRRGGRKDRHDSKYSRNKSSPEQDSELDTADGSSVSEIVAGSVGQRPLEMKTSFDTASNHKSEHPENVCKVSGHSKVVHNEVPLEREDDSWEFSFFKSARPHKSLFAKPCHPGVKRQVIQLNIPNENRSWRTNSELRRFKGPRLDDWYKPILELDYFVTVGLASSYKDSERTACKLKEVPVSFKSPEEYVEVFQPLVLEEFKAQLRNSLQEMTSMDIMDYGGLSILSVERIDDFHIVRCAHEDTDPAGYRILMENDLILLTKKPLSQLNHDVHMVGKVERRETDTKRMLNIVNIRLYLKHGCARFNRARKSLVERSKWCISRLMSITPQLREFQALSSLREIPLVPVILDPSSCPGRVHNSRRENLNKTPRALQQVLKSSYNASQLQAISAATGSFNLEQDFDLTLIQGPPGTGKTRTILAIVSGLLALLQMRNEKRKASCDPYSSAVSSTCPRLQINQATAIARAWQDAALAKQINEDERRNLKSTGSSVRGRILICAHSNAAVDELVSRISTEGLYDCNGMIYKPYLVRVGNAKTVHPNSLPFFIDTLVDHHLAEERVKVGMDETVLNSVSTLRSNLESIVDRIRLYEARRANLRDGDLENSQGEEIKESTDAEIAAKLRVLYEKKKVTYKDLSHAQDRERKANDEHNAFKQKLRRTILKEAEIVVTTLSGCGGDLYGVCAESVSSHKFSGSSESALFDAVLVDEAAQALEPATLIPLQLLKSKGTRCIMVGDPKQLPATVISNIATKYLFQCSMFERLQRAGHPVFMLTHQYRMHPEICRFPSLHFYDGKLRNGDLTSSKAAAFHENEDLGPYLFFDVTDGKENLSKNSGSQSLCNECEADAAVEVIRFFKKRYPLEFVGGRIGVITPYRSQLSVLRSRFSAAFGSSILVDIEFNTVDGFQGREVDILILSTVRAAEPCSERKTMPRTSNIGFVADVRRMNVALTRAKISLWVFGNARTLQTNENWASLLRDAKDRNLVREMTKPYKFFFKSVSNEVPAVEFPVKELRKSKLVEKVQITGKHAEVGRVNAILKKKIVVATGEKPVDEDAENAAKCRKRGVNDIEPALPVESVVFQNGGNQRSGQQKSPVRGSLISNHGNTRRRTREMTDMITEKLKGKSSNDPVLFEKLKGANRQFLDSASSGRCLEQLKQEKRKPVTAPVLTSSGRVLKMTGGKDLEESSGPAGHLKDKIAKRKHQRDAVDALLSSALISSKKRESSIKSLPAARPRSPAGDISDENRAIRPPKQRRELLDTSSMQVPDLEGSEICGSADLQCLQRAWNHFADSFFSVITAQITNFASTHHASST</sequence>
<organism evidence="10 11">
    <name type="scientific">Oldenlandia corymbosa var. corymbosa</name>
    <dbReference type="NCBI Taxonomy" id="529605"/>
    <lineage>
        <taxon>Eukaryota</taxon>
        <taxon>Viridiplantae</taxon>
        <taxon>Streptophyta</taxon>
        <taxon>Embryophyta</taxon>
        <taxon>Tracheophyta</taxon>
        <taxon>Spermatophyta</taxon>
        <taxon>Magnoliopsida</taxon>
        <taxon>eudicotyledons</taxon>
        <taxon>Gunneridae</taxon>
        <taxon>Pentapetalae</taxon>
        <taxon>asterids</taxon>
        <taxon>lamiids</taxon>
        <taxon>Gentianales</taxon>
        <taxon>Rubiaceae</taxon>
        <taxon>Rubioideae</taxon>
        <taxon>Spermacoceae</taxon>
        <taxon>Hedyotis-Oldenlandia complex</taxon>
        <taxon>Oldenlandia</taxon>
    </lineage>
</organism>
<dbReference type="GO" id="GO:0016787">
    <property type="term" value="F:hydrolase activity"/>
    <property type="evidence" value="ECO:0007669"/>
    <property type="project" value="UniProtKB-KW"/>
</dbReference>
<dbReference type="SUPFAM" id="SSF52540">
    <property type="entry name" value="P-loop containing nucleoside triphosphate hydrolases"/>
    <property type="match status" value="1"/>
</dbReference>
<dbReference type="InterPro" id="IPR056474">
    <property type="entry name" value="SEN1_barrel"/>
</dbReference>
<dbReference type="GO" id="GO:0005694">
    <property type="term" value="C:chromosome"/>
    <property type="evidence" value="ECO:0007669"/>
    <property type="project" value="UniProtKB-ARBA"/>
</dbReference>
<feature type="region of interest" description="Disordered" evidence="5">
    <location>
        <begin position="1005"/>
        <end position="1053"/>
    </location>
</feature>
<keyword evidence="3" id="KW-0347">Helicase</keyword>